<proteinExistence type="predicted"/>
<dbReference type="InterPro" id="IPR045428">
    <property type="entry name" value="EACC1"/>
</dbReference>
<evidence type="ECO:0000313" key="1">
    <source>
        <dbReference type="EMBL" id="MEU1953214.1"/>
    </source>
</evidence>
<name>A0ABV2WQU1_9NOCA</name>
<comment type="caution">
    <text evidence="1">The sequence shown here is derived from an EMBL/GenBank/DDBJ whole genome shotgun (WGS) entry which is preliminary data.</text>
</comment>
<sequence length="121" mass="13151">MSEPDGQLMIRTSGGPDELFGLLDWFRHDDELRGRVSPLSPGVRDGRMGDLYDVLVVAVGAGGLAPALTRSLSAWLTHRRADITITVKRSNGAEITLDANRVKSAEVLAQVRDLLDEVDNP</sequence>
<dbReference type="EMBL" id="JBEYBF010000009">
    <property type="protein sequence ID" value="MEU1953214.1"/>
    <property type="molecule type" value="Genomic_DNA"/>
</dbReference>
<evidence type="ECO:0000313" key="2">
    <source>
        <dbReference type="Proteomes" id="UP001550628"/>
    </source>
</evidence>
<organism evidence="1 2">
    <name type="scientific">Nocardia rhamnosiphila</name>
    <dbReference type="NCBI Taxonomy" id="426716"/>
    <lineage>
        <taxon>Bacteria</taxon>
        <taxon>Bacillati</taxon>
        <taxon>Actinomycetota</taxon>
        <taxon>Actinomycetes</taxon>
        <taxon>Mycobacteriales</taxon>
        <taxon>Nocardiaceae</taxon>
        <taxon>Nocardia</taxon>
    </lineage>
</organism>
<reference evidence="1 2" key="1">
    <citation type="submission" date="2024-06" db="EMBL/GenBank/DDBJ databases">
        <title>The Natural Products Discovery Center: Release of the First 8490 Sequenced Strains for Exploring Actinobacteria Biosynthetic Diversity.</title>
        <authorList>
            <person name="Kalkreuter E."/>
            <person name="Kautsar S.A."/>
            <person name="Yang D."/>
            <person name="Bader C.D."/>
            <person name="Teijaro C.N."/>
            <person name="Fluegel L."/>
            <person name="Davis C.M."/>
            <person name="Simpson J.R."/>
            <person name="Lauterbach L."/>
            <person name="Steele A.D."/>
            <person name="Gui C."/>
            <person name="Meng S."/>
            <person name="Li G."/>
            <person name="Viehrig K."/>
            <person name="Ye F."/>
            <person name="Su P."/>
            <person name="Kiefer A.F."/>
            <person name="Nichols A."/>
            <person name="Cepeda A.J."/>
            <person name="Yan W."/>
            <person name="Fan B."/>
            <person name="Jiang Y."/>
            <person name="Adhikari A."/>
            <person name="Zheng C.-J."/>
            <person name="Schuster L."/>
            <person name="Cowan T.M."/>
            <person name="Smanski M.J."/>
            <person name="Chevrette M.G."/>
            <person name="De Carvalho L.P.S."/>
            <person name="Shen B."/>
        </authorList>
    </citation>
    <scope>NUCLEOTIDE SEQUENCE [LARGE SCALE GENOMIC DNA]</scope>
    <source>
        <strain evidence="1 2">NPDC019708</strain>
    </source>
</reference>
<dbReference type="Pfam" id="PF19953">
    <property type="entry name" value="EACC1"/>
    <property type="match status" value="1"/>
</dbReference>
<keyword evidence="2" id="KW-1185">Reference proteome</keyword>
<protein>
    <submittedName>
        <fullName evidence="1">Uncharacterized protein</fullName>
    </submittedName>
</protein>
<accession>A0ABV2WQU1</accession>
<dbReference type="RefSeq" id="WP_356956582.1">
    <property type="nucleotide sequence ID" value="NZ_JBEYBD010000006.1"/>
</dbReference>
<dbReference type="Proteomes" id="UP001550628">
    <property type="component" value="Unassembled WGS sequence"/>
</dbReference>
<gene>
    <name evidence="1" type="ORF">ABZ510_15230</name>
</gene>